<dbReference type="CDD" id="cd06558">
    <property type="entry name" value="crotonase-like"/>
    <property type="match status" value="1"/>
</dbReference>
<gene>
    <name evidence="4" type="ORF">MUB46_20920</name>
</gene>
<evidence type="ECO:0000256" key="3">
    <source>
        <dbReference type="RuleBase" id="RU003707"/>
    </source>
</evidence>
<dbReference type="Proteomes" id="UP001320898">
    <property type="component" value="Unassembled WGS sequence"/>
</dbReference>
<dbReference type="SUPFAM" id="SSF52096">
    <property type="entry name" value="ClpP/crotonase"/>
    <property type="match status" value="1"/>
</dbReference>
<comment type="caution">
    <text evidence="4">The sequence shown here is derived from an EMBL/GenBank/DDBJ whole genome shotgun (WGS) entry which is preliminary data.</text>
</comment>
<evidence type="ECO:0000313" key="4">
    <source>
        <dbReference type="EMBL" id="MCT8974337.1"/>
    </source>
</evidence>
<dbReference type="Gene3D" id="3.90.226.10">
    <property type="entry name" value="2-enoyl-CoA Hydratase, Chain A, domain 1"/>
    <property type="match status" value="1"/>
</dbReference>
<keyword evidence="5" id="KW-1185">Reference proteome</keyword>
<dbReference type="PANTHER" id="PTHR11941">
    <property type="entry name" value="ENOYL-COA HYDRATASE-RELATED"/>
    <property type="match status" value="1"/>
</dbReference>
<dbReference type="InterPro" id="IPR018376">
    <property type="entry name" value="Enoyl-CoA_hyd/isom_CS"/>
</dbReference>
<accession>A0AAW5R5E3</accession>
<evidence type="ECO:0000313" key="5">
    <source>
        <dbReference type="Proteomes" id="UP001320898"/>
    </source>
</evidence>
<keyword evidence="2" id="KW-0456">Lyase</keyword>
<dbReference type="RefSeq" id="WP_261617921.1">
    <property type="nucleotide sequence ID" value="NZ_JALIDZ010000011.1"/>
</dbReference>
<dbReference type="InterPro" id="IPR029045">
    <property type="entry name" value="ClpP/crotonase-like_dom_sf"/>
</dbReference>
<organism evidence="4 5">
    <name type="scientific">Microbaculum marinisediminis</name>
    <dbReference type="NCBI Taxonomy" id="2931392"/>
    <lineage>
        <taxon>Bacteria</taxon>
        <taxon>Pseudomonadati</taxon>
        <taxon>Pseudomonadota</taxon>
        <taxon>Alphaproteobacteria</taxon>
        <taxon>Hyphomicrobiales</taxon>
        <taxon>Tepidamorphaceae</taxon>
        <taxon>Microbaculum</taxon>
    </lineage>
</organism>
<dbReference type="Gene3D" id="1.10.12.10">
    <property type="entry name" value="Lyase 2-enoyl-coa Hydratase, Chain A, domain 2"/>
    <property type="match status" value="1"/>
</dbReference>
<dbReference type="AlphaFoldDB" id="A0AAW5R5E3"/>
<comment type="similarity">
    <text evidence="1 3">Belongs to the enoyl-CoA hydratase/isomerase family.</text>
</comment>
<dbReference type="PROSITE" id="PS00166">
    <property type="entry name" value="ENOYL_COA_HYDRATASE"/>
    <property type="match status" value="1"/>
</dbReference>
<proteinExistence type="inferred from homology"/>
<evidence type="ECO:0000256" key="2">
    <source>
        <dbReference type="ARBA" id="ARBA00023239"/>
    </source>
</evidence>
<dbReference type="GO" id="GO:0016829">
    <property type="term" value="F:lyase activity"/>
    <property type="evidence" value="ECO:0007669"/>
    <property type="project" value="UniProtKB-KW"/>
</dbReference>
<reference evidence="4 5" key="1">
    <citation type="submission" date="2022-04" db="EMBL/GenBank/DDBJ databases">
        <authorList>
            <person name="Ye Y.-Q."/>
            <person name="Du Z.-J."/>
        </authorList>
    </citation>
    <scope>NUCLEOTIDE SEQUENCE [LARGE SCALE GENOMIC DNA]</scope>
    <source>
        <strain evidence="4 5">A6E488</strain>
    </source>
</reference>
<dbReference type="GO" id="GO:0006635">
    <property type="term" value="P:fatty acid beta-oxidation"/>
    <property type="evidence" value="ECO:0007669"/>
    <property type="project" value="TreeGrafter"/>
</dbReference>
<dbReference type="InterPro" id="IPR001753">
    <property type="entry name" value="Enoyl-CoA_hydra/iso"/>
</dbReference>
<dbReference type="InterPro" id="IPR014748">
    <property type="entry name" value="Enoyl-CoA_hydra_C"/>
</dbReference>
<sequence>MTVEREKPRPGVGILRLARADKMNSIDPETDAALRDAWVWAEAQEDVRCIVLTGSGERAFCAGADIGTMLPELRRLAETNQDHGTFGGLTRSYPTRKPIIAAINGVAFGGGLELALACDLRLASRNARFGLPEVTVGVLAGGGGATRLPRYIPPALAAEMLLTGEPIDSDTALSAGLVSRVFDTPAALLEGALDIAERIARNAPLAVARTLQLVRLSQSISLAEGLGLEREGFRDLVGTRDAQEGIAAFSERRAPAFAGR</sequence>
<name>A0AAW5R5E3_9HYPH</name>
<dbReference type="PANTHER" id="PTHR11941:SF54">
    <property type="entry name" value="ENOYL-COA HYDRATASE, MITOCHONDRIAL"/>
    <property type="match status" value="1"/>
</dbReference>
<dbReference type="EMBL" id="JALIDZ010000011">
    <property type="protein sequence ID" value="MCT8974337.1"/>
    <property type="molecule type" value="Genomic_DNA"/>
</dbReference>
<evidence type="ECO:0000256" key="1">
    <source>
        <dbReference type="ARBA" id="ARBA00005254"/>
    </source>
</evidence>
<protein>
    <submittedName>
        <fullName evidence="4">Enoyl-CoA hydratase/isomerase family protein</fullName>
    </submittedName>
</protein>
<dbReference type="Pfam" id="PF00378">
    <property type="entry name" value="ECH_1"/>
    <property type="match status" value="1"/>
</dbReference>